<keyword evidence="4 5" id="KW-0472">Membrane</keyword>
<dbReference type="GO" id="GO:0005576">
    <property type="term" value="C:extracellular region"/>
    <property type="evidence" value="ECO:0007669"/>
    <property type="project" value="TreeGrafter"/>
</dbReference>
<evidence type="ECO:0000313" key="7">
    <source>
        <dbReference type="EMBL" id="RLP70777.1"/>
    </source>
</evidence>
<dbReference type="PANTHER" id="PTHR39344:SF1">
    <property type="entry name" value="UPF0182 PROTEIN SLL1060"/>
    <property type="match status" value="1"/>
</dbReference>
<dbReference type="Pfam" id="PF03699">
    <property type="entry name" value="UPF0182"/>
    <property type="match status" value="1"/>
</dbReference>
<comment type="caution">
    <text evidence="7">The sequence shown here is derived from an EMBL/GenBank/DDBJ whole genome shotgun (WGS) entry which is preliminary data.</text>
</comment>
<accession>A0A3L6ZSB8</accession>
<protein>
    <recommendedName>
        <fullName evidence="5">UPF0182 protein D9V29_09825</fullName>
    </recommendedName>
</protein>
<dbReference type="OrthoDB" id="9763654at2"/>
<keyword evidence="1 5" id="KW-1003">Cell membrane</keyword>
<evidence type="ECO:0000256" key="1">
    <source>
        <dbReference type="ARBA" id="ARBA00022475"/>
    </source>
</evidence>
<evidence type="ECO:0000256" key="5">
    <source>
        <dbReference type="HAMAP-Rule" id="MF_01600"/>
    </source>
</evidence>
<gene>
    <name evidence="7" type="ORF">D9V29_09825</name>
</gene>
<evidence type="ECO:0000256" key="4">
    <source>
        <dbReference type="ARBA" id="ARBA00023136"/>
    </source>
</evidence>
<feature type="transmembrane region" description="Helical" evidence="5">
    <location>
        <begin position="107"/>
        <end position="128"/>
    </location>
</feature>
<feature type="transmembrane region" description="Helical" evidence="5">
    <location>
        <begin position="209"/>
        <end position="226"/>
    </location>
</feature>
<proteinExistence type="inferred from homology"/>
<dbReference type="AlphaFoldDB" id="A0A3L6ZSB8"/>
<evidence type="ECO:0000256" key="6">
    <source>
        <dbReference type="SAM" id="MobiDB-lite"/>
    </source>
</evidence>
<feature type="transmembrane region" description="Helical" evidence="5">
    <location>
        <begin position="59"/>
        <end position="86"/>
    </location>
</feature>
<evidence type="ECO:0000256" key="3">
    <source>
        <dbReference type="ARBA" id="ARBA00022989"/>
    </source>
</evidence>
<feature type="region of interest" description="Disordered" evidence="6">
    <location>
        <begin position="875"/>
        <end position="921"/>
    </location>
</feature>
<feature type="compositionally biased region" description="Low complexity" evidence="6">
    <location>
        <begin position="895"/>
        <end position="904"/>
    </location>
</feature>
<feature type="transmembrane region" description="Helical" evidence="5">
    <location>
        <begin position="255"/>
        <end position="274"/>
    </location>
</feature>
<comment type="similarity">
    <text evidence="5">Belongs to the UPF0182 family.</text>
</comment>
<feature type="transmembrane region" description="Helical" evidence="5">
    <location>
        <begin position="167"/>
        <end position="189"/>
    </location>
</feature>
<evidence type="ECO:0000256" key="2">
    <source>
        <dbReference type="ARBA" id="ARBA00022692"/>
    </source>
</evidence>
<dbReference type="Proteomes" id="UP000270299">
    <property type="component" value="Unassembled WGS sequence"/>
</dbReference>
<keyword evidence="3 5" id="KW-1133">Transmembrane helix</keyword>
<dbReference type="PANTHER" id="PTHR39344">
    <property type="entry name" value="UPF0182 PROTEIN SLL1060"/>
    <property type="match status" value="1"/>
</dbReference>
<dbReference type="RefSeq" id="WP_121673137.1">
    <property type="nucleotide sequence ID" value="NZ_BMXM01000006.1"/>
</dbReference>
<keyword evidence="8" id="KW-1185">Reference proteome</keyword>
<name>A0A3L6ZSB8_9MICO</name>
<evidence type="ECO:0000313" key="8">
    <source>
        <dbReference type="Proteomes" id="UP000270299"/>
    </source>
</evidence>
<feature type="transmembrane region" description="Helical" evidence="5">
    <location>
        <begin position="281"/>
        <end position="301"/>
    </location>
</feature>
<comment type="subcellular location">
    <subcellularLocation>
        <location evidence="5">Cell membrane</location>
        <topology evidence="5">Multi-pass membrane protein</topology>
    </subcellularLocation>
</comment>
<reference evidence="7 8" key="1">
    <citation type="submission" date="2018-10" db="EMBL/GenBank/DDBJ databases">
        <authorList>
            <person name="Li J."/>
        </authorList>
    </citation>
    <scope>NUCLEOTIDE SEQUENCE [LARGE SCALE GENOMIC DNA]</scope>
    <source>
        <strain evidence="7 8">CCTCC AB209002</strain>
    </source>
</reference>
<dbReference type="InterPro" id="IPR005372">
    <property type="entry name" value="UPF0182"/>
</dbReference>
<dbReference type="EMBL" id="RCUV01000009">
    <property type="protein sequence ID" value="RLP70777.1"/>
    <property type="molecule type" value="Genomic_DNA"/>
</dbReference>
<dbReference type="HAMAP" id="MF_01600">
    <property type="entry name" value="UPF0182"/>
    <property type="match status" value="1"/>
</dbReference>
<organism evidence="7 8">
    <name type="scientific">Mycetocola manganoxydans</name>
    <dbReference type="NCBI Taxonomy" id="699879"/>
    <lineage>
        <taxon>Bacteria</taxon>
        <taxon>Bacillati</taxon>
        <taxon>Actinomycetota</taxon>
        <taxon>Actinomycetes</taxon>
        <taxon>Micrococcales</taxon>
        <taxon>Microbacteriaceae</taxon>
        <taxon>Mycetocola</taxon>
    </lineage>
</organism>
<feature type="transmembrane region" description="Helical" evidence="5">
    <location>
        <begin position="18"/>
        <end position="39"/>
    </location>
</feature>
<sequence>MTSASSASSTPNRSRAPLAITAAVVGVLVVAFFIFAGLYSDFLWFAQLGFANVLTTQWIASSVMFVIGFVGMALPVWASIMLAYRLRPVYAKLSSQLDRYQELVEPLRRLATYGIPVVLGLFAGFAAATRWEVVLMWLNRTPVGETDPQFGLDVSFYFFELPFFRGLVGFASAVVLLATLLTIAVSYLYGSIRVSGRDLRISKAARIQIAILAGLYIALQAVSIWLDQYVTLNQTGDLITGANYTDDNATIPGRVILAGIAALVAVLFLVTAFIGRWRLPVVGTALLLVAGLLVGTAYPWVVQRFQVDPNAKTLETPYIQRNIDLTRDAYDVADVEEIPYNATTDAAEGALRQDAETTASIRIIDPALVSPSISQLERFKNYYSFSQDLDVDRYQIDGESQDAVVALRELRQDPEDTWVNNTFVYTHGYGLVAAYGNQRSVDGQPVFLESGIPTSGDLGDFEPRIYFGEASPEYSIIGAPKGNKPVELDYPSGEEGESETYNTFKGDGGPKLDTILNKLVYALKFQSEQIFLSDDVTSESQIIYDRDPATRVKKVAPYLTLDSDPYPSVVDGRVVWIVDGYTTSDAYPYSRTVGLSTAISDSATNNQRFALDDINYIRNSVKATVDAYDGSVTLYAWDTEDAILKTWQKIYPSTLEPISKMSGDLMSHVRYPSDLFKVQRQILGQYHVTDAGKFYSKTDAWSTPADPQSDAAEAELQPPYYLTMQMPGQESPSFSLYSTFVPRGTGDSASSVLTGYLAVDADAGAEDGKPGDDYGKLRLLTLPKDVTVPGPGQVQNAFNTDTEVSSLINLLKQGQSKVLNGNLLTLPVGGGLLYVQPVYVQSTGETSYPLLQKVLVAFGDQIAFEDTLDEALDSLFGGDSGASAGDGNTPDTESPDAPDAPTEPDTGEGEDPGTTDPVADQELREALAAAKTAMDEKAAALAEGDWAAYGEADARLSDALARALALLNP</sequence>
<dbReference type="GO" id="GO:0005886">
    <property type="term" value="C:plasma membrane"/>
    <property type="evidence" value="ECO:0007669"/>
    <property type="project" value="UniProtKB-SubCell"/>
</dbReference>
<keyword evidence="2 5" id="KW-0812">Transmembrane</keyword>